<evidence type="ECO:0000256" key="4">
    <source>
        <dbReference type="ARBA" id="ARBA00022618"/>
    </source>
</evidence>
<dbReference type="OMA" id="MAEAFSW"/>
<accession>A0A2P6S6U3</accession>
<dbReference type="AlphaFoldDB" id="A0A2P6S6U3"/>
<keyword evidence="10" id="KW-1185">Reference proteome</keyword>
<keyword evidence="6" id="KW-0131">Cell cycle</keyword>
<dbReference type="InterPro" id="IPR010369">
    <property type="entry name" value="SOK"/>
</dbReference>
<name>A0A2P6S6U3_ROSCH</name>
<reference evidence="9 10" key="1">
    <citation type="journal article" date="2018" name="Nat. Genet.">
        <title>The Rosa genome provides new insights in the design of modern roses.</title>
        <authorList>
            <person name="Bendahmane M."/>
        </authorList>
    </citation>
    <scope>NUCLEOTIDE SEQUENCE [LARGE SCALE GENOMIC DNA]</scope>
    <source>
        <strain evidence="10">cv. Old Blush</strain>
    </source>
</reference>
<comment type="similarity">
    <text evidence="7">Belongs to the SOSEKI family.</text>
</comment>
<dbReference type="PANTHER" id="PTHR31083">
    <property type="entry name" value="UPSTREAM OF FLC PROTEIN (DUF966)"/>
    <property type="match status" value="1"/>
</dbReference>
<feature type="domain" description="SOSEKI DIX-like" evidence="8">
    <location>
        <begin position="15"/>
        <end position="72"/>
    </location>
</feature>
<evidence type="ECO:0000256" key="2">
    <source>
        <dbReference type="ARBA" id="ARBA00022473"/>
    </source>
</evidence>
<keyword evidence="5" id="KW-0472">Membrane</keyword>
<dbReference type="InterPro" id="IPR048351">
    <property type="entry name" value="SOK_DIX"/>
</dbReference>
<dbReference type="EMBL" id="PDCK01000039">
    <property type="protein sequence ID" value="PRQ54388.1"/>
    <property type="molecule type" value="Genomic_DNA"/>
</dbReference>
<evidence type="ECO:0000259" key="8">
    <source>
        <dbReference type="Pfam" id="PF06136"/>
    </source>
</evidence>
<organism evidence="9 10">
    <name type="scientific">Rosa chinensis</name>
    <name type="common">China rose</name>
    <dbReference type="NCBI Taxonomy" id="74649"/>
    <lineage>
        <taxon>Eukaryota</taxon>
        <taxon>Viridiplantae</taxon>
        <taxon>Streptophyta</taxon>
        <taxon>Embryophyta</taxon>
        <taxon>Tracheophyta</taxon>
        <taxon>Spermatophyta</taxon>
        <taxon>Magnoliopsida</taxon>
        <taxon>eudicotyledons</taxon>
        <taxon>Gunneridae</taxon>
        <taxon>Pentapetalae</taxon>
        <taxon>rosids</taxon>
        <taxon>fabids</taxon>
        <taxon>Rosales</taxon>
        <taxon>Rosaceae</taxon>
        <taxon>Rosoideae</taxon>
        <taxon>Rosoideae incertae sedis</taxon>
        <taxon>Rosa</taxon>
    </lineage>
</organism>
<dbReference type="Pfam" id="PF06136">
    <property type="entry name" value="SOK"/>
    <property type="match status" value="1"/>
</dbReference>
<gene>
    <name evidence="9" type="ORF">RchiOBHm_Chr1g0313061</name>
</gene>
<dbReference type="STRING" id="74649.A0A2P6S6U3"/>
<dbReference type="Gramene" id="PRQ54388">
    <property type="protein sequence ID" value="PRQ54388"/>
    <property type="gene ID" value="RchiOBHm_Chr1g0313061"/>
</dbReference>
<keyword evidence="4" id="KW-0132">Cell division</keyword>
<dbReference type="PANTHER" id="PTHR31083:SF5">
    <property type="entry name" value="PROTEIN SOSEKI 1"/>
    <property type="match status" value="1"/>
</dbReference>
<keyword evidence="3" id="KW-1003">Cell membrane</keyword>
<sequence>MEGRGGVVGEIRRLNIIYFLCSLGRIDHPHLIRVHHLNRNGVFLRDIKRWLADLRGKDMPETFTWSYKRFKSILYIFNLLLSFSFEN</sequence>
<evidence type="ECO:0000313" key="9">
    <source>
        <dbReference type="EMBL" id="PRQ54388.1"/>
    </source>
</evidence>
<dbReference type="GO" id="GO:0051258">
    <property type="term" value="P:protein polymerization"/>
    <property type="evidence" value="ECO:0007669"/>
    <property type="project" value="UniProtKB-ARBA"/>
</dbReference>
<evidence type="ECO:0000256" key="1">
    <source>
        <dbReference type="ARBA" id="ARBA00004413"/>
    </source>
</evidence>
<dbReference type="Proteomes" id="UP000238479">
    <property type="component" value="Chromosome 1"/>
</dbReference>
<evidence type="ECO:0000256" key="5">
    <source>
        <dbReference type="ARBA" id="ARBA00023136"/>
    </source>
</evidence>
<comment type="subcellular location">
    <subcellularLocation>
        <location evidence="1">Cell membrane</location>
        <topology evidence="1">Peripheral membrane protein</topology>
        <orientation evidence="1">Cytoplasmic side</orientation>
    </subcellularLocation>
</comment>
<evidence type="ECO:0000256" key="7">
    <source>
        <dbReference type="ARBA" id="ARBA00024211"/>
    </source>
</evidence>
<evidence type="ECO:0000256" key="3">
    <source>
        <dbReference type="ARBA" id="ARBA00022475"/>
    </source>
</evidence>
<proteinExistence type="inferred from homology"/>
<protein>
    <recommendedName>
        <fullName evidence="8">SOSEKI DIX-like domain-containing protein</fullName>
    </recommendedName>
</protein>
<keyword evidence="2" id="KW-0217">Developmental protein</keyword>
<comment type="caution">
    <text evidence="9">The sequence shown here is derived from an EMBL/GenBank/DDBJ whole genome shotgun (WGS) entry which is preliminary data.</text>
</comment>
<evidence type="ECO:0000313" key="10">
    <source>
        <dbReference type="Proteomes" id="UP000238479"/>
    </source>
</evidence>
<evidence type="ECO:0000256" key="6">
    <source>
        <dbReference type="ARBA" id="ARBA00023306"/>
    </source>
</evidence>
<dbReference type="GO" id="GO:0005886">
    <property type="term" value="C:plasma membrane"/>
    <property type="evidence" value="ECO:0007669"/>
    <property type="project" value="UniProtKB-SubCell"/>
</dbReference>
<dbReference type="GO" id="GO:0051301">
    <property type="term" value="P:cell division"/>
    <property type="evidence" value="ECO:0007669"/>
    <property type="project" value="UniProtKB-KW"/>
</dbReference>